<name>A0AA38X2E0_9EURO</name>
<dbReference type="PANTHER" id="PTHR42085:SF2">
    <property type="entry name" value="F-BOX DOMAIN-CONTAINING PROTEIN"/>
    <property type="match status" value="1"/>
</dbReference>
<sequence>MDTTATSQPTIDPGRATRQIYFFDLAPEVRNLIYHYLFDRKIVIRETDFKVVHYDGELVRIPIFRRDRSLGSNILFVSKRFHAEAKPILMSVATFDLDPWALRSYGFQSVVCASNMKLIRSLVLRAYPYPMLESAVAVMTSLTNVVVELDERRFKFLFRTRPLAKMMATITPQSLRSLPGVFRLRDKWQWYLKRAFNQFWEHTTRRREKETLAFTVKLRLRYAYEEDVHDIRYASNVCFELVSETAWVEEDDDTASPKIDVKGLVALLDLKTQDWA</sequence>
<gene>
    <name evidence="1" type="ORF">H2200_010221</name>
</gene>
<organism evidence="1 2">
    <name type="scientific">Cladophialophora chaetospira</name>
    <dbReference type="NCBI Taxonomy" id="386627"/>
    <lineage>
        <taxon>Eukaryota</taxon>
        <taxon>Fungi</taxon>
        <taxon>Dikarya</taxon>
        <taxon>Ascomycota</taxon>
        <taxon>Pezizomycotina</taxon>
        <taxon>Eurotiomycetes</taxon>
        <taxon>Chaetothyriomycetidae</taxon>
        <taxon>Chaetothyriales</taxon>
        <taxon>Herpotrichiellaceae</taxon>
        <taxon>Cladophialophora</taxon>
    </lineage>
</organism>
<dbReference type="PANTHER" id="PTHR42085">
    <property type="entry name" value="F-BOX DOMAIN-CONTAINING PROTEIN"/>
    <property type="match status" value="1"/>
</dbReference>
<comment type="caution">
    <text evidence="1">The sequence shown here is derived from an EMBL/GenBank/DDBJ whole genome shotgun (WGS) entry which is preliminary data.</text>
</comment>
<reference evidence="1" key="1">
    <citation type="submission" date="2022-10" db="EMBL/GenBank/DDBJ databases">
        <title>Culturing micro-colonial fungi from biological soil crusts in the Mojave desert and describing Neophaeococcomyces mojavensis, and introducing the new genera and species Taxawa tesnikishii.</title>
        <authorList>
            <person name="Kurbessoian T."/>
            <person name="Stajich J.E."/>
        </authorList>
    </citation>
    <scope>NUCLEOTIDE SEQUENCE</scope>
    <source>
        <strain evidence="1">TK_41</strain>
    </source>
</reference>
<dbReference type="Proteomes" id="UP001172673">
    <property type="component" value="Unassembled WGS sequence"/>
</dbReference>
<dbReference type="EMBL" id="JAPDRK010000016">
    <property type="protein sequence ID" value="KAJ9605564.1"/>
    <property type="molecule type" value="Genomic_DNA"/>
</dbReference>
<dbReference type="AlphaFoldDB" id="A0AA38X2E0"/>
<protein>
    <submittedName>
        <fullName evidence="1">Uncharacterized protein</fullName>
    </submittedName>
</protein>
<keyword evidence="2" id="KW-1185">Reference proteome</keyword>
<evidence type="ECO:0000313" key="1">
    <source>
        <dbReference type="EMBL" id="KAJ9605564.1"/>
    </source>
</evidence>
<dbReference type="InterPro" id="IPR038883">
    <property type="entry name" value="AN11006-like"/>
</dbReference>
<proteinExistence type="predicted"/>
<evidence type="ECO:0000313" key="2">
    <source>
        <dbReference type="Proteomes" id="UP001172673"/>
    </source>
</evidence>
<accession>A0AA38X2E0</accession>